<dbReference type="GO" id="GO:0003735">
    <property type="term" value="F:structural constituent of ribosome"/>
    <property type="evidence" value="ECO:0007669"/>
    <property type="project" value="InterPro"/>
</dbReference>
<evidence type="ECO:0000256" key="3">
    <source>
        <dbReference type="ARBA" id="ARBA00023274"/>
    </source>
</evidence>
<dbReference type="EMBL" id="MHJH01000006">
    <property type="protein sequence ID" value="OGY65045.1"/>
    <property type="molecule type" value="Genomic_DNA"/>
</dbReference>
<keyword evidence="2 6" id="KW-0689">Ribosomal protein</keyword>
<protein>
    <recommendedName>
        <fullName evidence="4">Small ribosomal subunit protein uS8</fullName>
    </recommendedName>
    <alternativeName>
        <fullName evidence="5">30S ribosomal protein S8</fullName>
    </alternativeName>
</protein>
<reference evidence="7 8" key="1">
    <citation type="journal article" date="2016" name="Nat. Commun.">
        <title>Thousands of microbial genomes shed light on interconnected biogeochemical processes in an aquifer system.</title>
        <authorList>
            <person name="Anantharaman K."/>
            <person name="Brown C.T."/>
            <person name="Hug L.A."/>
            <person name="Sharon I."/>
            <person name="Castelle C.J."/>
            <person name="Probst A.J."/>
            <person name="Thomas B.C."/>
            <person name="Singh A."/>
            <person name="Wilkins M.J."/>
            <person name="Karaoz U."/>
            <person name="Brodie E.L."/>
            <person name="Williams K.H."/>
            <person name="Hubbard S.S."/>
            <person name="Banfield J.F."/>
        </authorList>
    </citation>
    <scope>NUCLEOTIDE SEQUENCE [LARGE SCALE GENOMIC DNA]</scope>
</reference>
<evidence type="ECO:0000256" key="5">
    <source>
        <dbReference type="ARBA" id="ARBA00035525"/>
    </source>
</evidence>
<dbReference type="GO" id="GO:0005737">
    <property type="term" value="C:cytoplasm"/>
    <property type="evidence" value="ECO:0007669"/>
    <property type="project" value="UniProtKB-ARBA"/>
</dbReference>
<sequence length="127" mass="14221">MYTNLLTQIKNAQQAKKALIKVPYSEMDFAVAEVLGKSKYVESVAKKGRLPKRIIEVKLKYAEDGRGAINGVKFLSTPSRRLFGGYRDFKKVKQGYGIAVVSTPKGIMASHEARKQKLGGQLLFEIW</sequence>
<evidence type="ECO:0000313" key="8">
    <source>
        <dbReference type="Proteomes" id="UP000177174"/>
    </source>
</evidence>
<evidence type="ECO:0000256" key="2">
    <source>
        <dbReference type="ARBA" id="ARBA00022980"/>
    </source>
</evidence>
<dbReference type="SUPFAM" id="SSF56047">
    <property type="entry name" value="Ribosomal protein S8"/>
    <property type="match status" value="1"/>
</dbReference>
<organism evidence="7 8">
    <name type="scientific">Candidatus Harrisonbacteria bacterium RIFCSPHIGHO2_12_FULL_48_16</name>
    <dbReference type="NCBI Taxonomy" id="1798405"/>
    <lineage>
        <taxon>Bacteria</taxon>
        <taxon>Candidatus Harrisoniibacteriota</taxon>
    </lineage>
</organism>
<accession>A0A1G1ZKL0</accession>
<evidence type="ECO:0000256" key="4">
    <source>
        <dbReference type="ARBA" id="ARBA00035258"/>
    </source>
</evidence>
<evidence type="ECO:0000313" key="7">
    <source>
        <dbReference type="EMBL" id="OGY65045.1"/>
    </source>
</evidence>
<dbReference type="GO" id="GO:0005840">
    <property type="term" value="C:ribosome"/>
    <property type="evidence" value="ECO:0007669"/>
    <property type="project" value="UniProtKB-KW"/>
</dbReference>
<dbReference type="InterPro" id="IPR000630">
    <property type="entry name" value="Ribosomal_uS8"/>
</dbReference>
<dbReference type="GO" id="GO:1990904">
    <property type="term" value="C:ribonucleoprotein complex"/>
    <property type="evidence" value="ECO:0007669"/>
    <property type="project" value="UniProtKB-KW"/>
</dbReference>
<dbReference type="PANTHER" id="PTHR11758">
    <property type="entry name" value="40S RIBOSOMAL PROTEIN S15A"/>
    <property type="match status" value="1"/>
</dbReference>
<dbReference type="Proteomes" id="UP000177174">
    <property type="component" value="Unassembled WGS sequence"/>
</dbReference>
<comment type="caution">
    <text evidence="7">The sequence shown here is derived from an EMBL/GenBank/DDBJ whole genome shotgun (WGS) entry which is preliminary data.</text>
</comment>
<keyword evidence="3 6" id="KW-0687">Ribonucleoprotein</keyword>
<proteinExistence type="inferred from homology"/>
<comment type="similarity">
    <text evidence="1 6">Belongs to the universal ribosomal protein uS8 family.</text>
</comment>
<dbReference type="InterPro" id="IPR035987">
    <property type="entry name" value="Ribosomal_uS8_sf"/>
</dbReference>
<dbReference type="FunFam" id="3.30.1490.10:FF:000001">
    <property type="entry name" value="30S ribosomal protein S8"/>
    <property type="match status" value="1"/>
</dbReference>
<dbReference type="STRING" id="1798405.A3E64_01270"/>
<dbReference type="Pfam" id="PF00410">
    <property type="entry name" value="Ribosomal_S8"/>
    <property type="match status" value="1"/>
</dbReference>
<name>A0A1G1ZKL0_9BACT</name>
<gene>
    <name evidence="7" type="ORF">A3E64_01270</name>
</gene>
<dbReference type="GO" id="GO:0006412">
    <property type="term" value="P:translation"/>
    <property type="evidence" value="ECO:0007669"/>
    <property type="project" value="InterPro"/>
</dbReference>
<dbReference type="InterPro" id="IPR047863">
    <property type="entry name" value="Ribosomal_uS8_CS"/>
</dbReference>
<dbReference type="Gene3D" id="3.30.1490.10">
    <property type="match status" value="1"/>
</dbReference>
<dbReference type="Gene3D" id="3.30.1370.30">
    <property type="match status" value="1"/>
</dbReference>
<evidence type="ECO:0000256" key="6">
    <source>
        <dbReference type="RuleBase" id="RU003660"/>
    </source>
</evidence>
<evidence type="ECO:0000256" key="1">
    <source>
        <dbReference type="ARBA" id="ARBA00006471"/>
    </source>
</evidence>
<dbReference type="PROSITE" id="PS00053">
    <property type="entry name" value="RIBOSOMAL_S8"/>
    <property type="match status" value="1"/>
</dbReference>
<dbReference type="AlphaFoldDB" id="A0A1G1ZKL0"/>